<accession>A0A1F4ZFB4</accession>
<dbReference type="EMBL" id="MEXN01000001">
    <property type="protein sequence ID" value="OGD04317.1"/>
    <property type="molecule type" value="Genomic_DNA"/>
</dbReference>
<proteinExistence type="predicted"/>
<feature type="transmembrane region" description="Helical" evidence="1">
    <location>
        <begin position="216"/>
        <end position="234"/>
    </location>
</feature>
<dbReference type="STRING" id="1797259.A2989_04740"/>
<keyword evidence="1" id="KW-1133">Transmembrane helix</keyword>
<comment type="caution">
    <text evidence="2">The sequence shown here is derived from an EMBL/GenBank/DDBJ whole genome shotgun (WGS) entry which is preliminary data.</text>
</comment>
<sequence length="243" mass="25779">MIRTKIVALLTAILAVFGMKWPSRPALTYGAGVYTNLCGSGVAANVHRCSGECDPVNGECEATSFFVAKWVCDGKLTECGDNETWASSQSLAGIPCGKTVSLNVFDKNCRVGGWTCNEANLKDYMVWYSGECTGGEIQTAVPTLTQVPTVSPTARQTIPTLVPSIRPTVTTPTPTLRPTVVPTLTVRPTVTIRSTGVASPSATLSPVAQKTPKTGGGGWLVAEAVGVVVFGLWFQKLARRVWK</sequence>
<evidence type="ECO:0000256" key="1">
    <source>
        <dbReference type="SAM" id="Phobius"/>
    </source>
</evidence>
<reference evidence="2 3" key="1">
    <citation type="journal article" date="2016" name="Nat. Commun.">
        <title>Thousands of microbial genomes shed light on interconnected biogeochemical processes in an aquifer system.</title>
        <authorList>
            <person name="Anantharaman K."/>
            <person name="Brown C.T."/>
            <person name="Hug L.A."/>
            <person name="Sharon I."/>
            <person name="Castelle C.J."/>
            <person name="Probst A.J."/>
            <person name="Thomas B.C."/>
            <person name="Singh A."/>
            <person name="Wilkins M.J."/>
            <person name="Karaoz U."/>
            <person name="Brodie E.L."/>
            <person name="Williams K.H."/>
            <person name="Hubbard S.S."/>
            <person name="Banfield J.F."/>
        </authorList>
    </citation>
    <scope>NUCLEOTIDE SEQUENCE [LARGE SCALE GENOMIC DNA]</scope>
</reference>
<protein>
    <submittedName>
        <fullName evidence="2">Uncharacterized protein</fullName>
    </submittedName>
</protein>
<organism evidence="2 3">
    <name type="scientific">Candidatus Amesbacteria bacterium RIFCSPLOWO2_01_FULL_48_25</name>
    <dbReference type="NCBI Taxonomy" id="1797259"/>
    <lineage>
        <taxon>Bacteria</taxon>
        <taxon>Candidatus Amesiibacteriota</taxon>
    </lineage>
</organism>
<name>A0A1F4ZFB4_9BACT</name>
<dbReference type="AlphaFoldDB" id="A0A1F4ZFB4"/>
<evidence type="ECO:0000313" key="2">
    <source>
        <dbReference type="EMBL" id="OGD04317.1"/>
    </source>
</evidence>
<gene>
    <name evidence="2" type="ORF">A2989_04740</name>
</gene>
<keyword evidence="1" id="KW-0472">Membrane</keyword>
<keyword evidence="1" id="KW-0812">Transmembrane</keyword>
<dbReference type="Proteomes" id="UP000177080">
    <property type="component" value="Unassembled WGS sequence"/>
</dbReference>
<evidence type="ECO:0000313" key="3">
    <source>
        <dbReference type="Proteomes" id="UP000177080"/>
    </source>
</evidence>